<comment type="caution">
    <text evidence="2">The sequence shown here is derived from an EMBL/GenBank/DDBJ whole genome shotgun (WGS) entry which is preliminary data.</text>
</comment>
<dbReference type="AlphaFoldDB" id="A0AAV9TW86"/>
<feature type="compositionally biased region" description="Polar residues" evidence="1">
    <location>
        <begin position="1"/>
        <end position="12"/>
    </location>
</feature>
<reference evidence="2 3" key="1">
    <citation type="submission" date="2019-10" db="EMBL/GenBank/DDBJ databases">
        <authorList>
            <person name="Palmer J.M."/>
        </authorList>
    </citation>
    <scope>NUCLEOTIDE SEQUENCE [LARGE SCALE GENOMIC DNA]</scope>
    <source>
        <strain evidence="2 3">TWF730</strain>
    </source>
</reference>
<proteinExistence type="predicted"/>
<feature type="region of interest" description="Disordered" evidence="1">
    <location>
        <begin position="1"/>
        <end position="30"/>
    </location>
</feature>
<accession>A0AAV9TW86</accession>
<feature type="region of interest" description="Disordered" evidence="1">
    <location>
        <begin position="871"/>
        <end position="922"/>
    </location>
</feature>
<protein>
    <submittedName>
        <fullName evidence="2">Uncharacterized protein</fullName>
    </submittedName>
</protein>
<feature type="region of interest" description="Disordered" evidence="1">
    <location>
        <begin position="220"/>
        <end position="244"/>
    </location>
</feature>
<sequence length="922" mass="101990">MAMETDPSQRGATLNLIRGPPGTSSYAGSEASVETATVSFATDSTIGDYFRDPPPPSPFHAQISRDLSNINLSAGASLPLLHIEDGDTFIFISPPASALTPEFASRRSTPLRVVSDILLSTGSQVFVQLLSPAMQQRHINRLVKQKKVVLIGGKLPPGVKYVLDLTPEDEGEKAVEWQEKLWCPDIVLQWKSNLVDIFEAPPSISTQERMAKELEEFRQTAWGDRQPTGEPGEMQQPLTKRDDLPEPYSFGRHVLALERLIHIIHGSDPLVKTTVDWYTLHCLSVAFGTTDATRDYIARWIFSNSLMIETHPAFTMRIAAEAGLATIASDAFAAAVMRAAFDPEGTAEIPGAPEAASALTIRAQNELKALLNMDWIDQYLPPTSDSDRQHFDPFRFSLRSYVSRQMMTAAKIDATDCSEGDIDVKSIQRSTWIKLATTCLASEMAASAPHELDSTTRFDIEQTIVHWNRWEASDEGENDPVYDLWKDVKSGAPHHPIPSVTQQTSTQDSEHQFENVIYDDATSEVASQSGTEIPRFDDDVKSISSTHTINVALQGLKTENPEPTFQESSVTLVEPQPQLIKATDPSPKTEYSFTADTAKIKPELIIKTEDSDETAYYPTATQQLPPNPTISVTNPLSQVPASDIGTPIWLQEKLITLSHEHSPARFWAVMHHPSHDLSKPAEPRIRCADCPDMLYFPGPDQSIENFRVHLRNIRHLNRVETRKRIEARSNGSGQVQPTLNPDQEVFNNYTRNNWPKLTNPVIEIPLNLLNIIRLCETYIKSKCAEMTARNIVFEPILLEEQLACLEESERSYMPVWSGGENIGSTRSVPHRGISDSSANDDMSVNVSTVGVGSVCTASSASTAYSYVDVDTPSASSSGSVISLSEDDDNDAVMSAPGETDDWVMSGSDDDEEFEMDDDAYFS</sequence>
<evidence type="ECO:0000313" key="3">
    <source>
        <dbReference type="Proteomes" id="UP001373714"/>
    </source>
</evidence>
<keyword evidence="3" id="KW-1185">Reference proteome</keyword>
<name>A0AAV9TW86_9PEZI</name>
<organism evidence="2 3">
    <name type="scientific">Orbilia blumenaviensis</name>
    <dbReference type="NCBI Taxonomy" id="1796055"/>
    <lineage>
        <taxon>Eukaryota</taxon>
        <taxon>Fungi</taxon>
        <taxon>Dikarya</taxon>
        <taxon>Ascomycota</taxon>
        <taxon>Pezizomycotina</taxon>
        <taxon>Orbiliomycetes</taxon>
        <taxon>Orbiliales</taxon>
        <taxon>Orbiliaceae</taxon>
        <taxon>Orbilia</taxon>
    </lineage>
</organism>
<evidence type="ECO:0000256" key="1">
    <source>
        <dbReference type="SAM" id="MobiDB-lite"/>
    </source>
</evidence>
<feature type="compositionally biased region" description="Acidic residues" evidence="1">
    <location>
        <begin position="907"/>
        <end position="922"/>
    </location>
</feature>
<gene>
    <name evidence="2" type="ORF">TWF730_006113</name>
</gene>
<dbReference type="EMBL" id="JAVHNS010000020">
    <property type="protein sequence ID" value="KAK6329815.1"/>
    <property type="molecule type" value="Genomic_DNA"/>
</dbReference>
<feature type="compositionally biased region" description="Low complexity" evidence="1">
    <location>
        <begin position="871"/>
        <end position="883"/>
    </location>
</feature>
<evidence type="ECO:0000313" key="2">
    <source>
        <dbReference type="EMBL" id="KAK6329815.1"/>
    </source>
</evidence>
<dbReference type="Proteomes" id="UP001373714">
    <property type="component" value="Unassembled WGS sequence"/>
</dbReference>